<evidence type="ECO:0000313" key="20">
    <source>
        <dbReference type="Proteomes" id="UP001152320"/>
    </source>
</evidence>
<evidence type="ECO:0000256" key="7">
    <source>
        <dbReference type="ARBA" id="ARBA00022692"/>
    </source>
</evidence>
<keyword evidence="9" id="KW-0547">Nucleotide-binding</keyword>
<evidence type="ECO:0000256" key="1">
    <source>
        <dbReference type="ARBA" id="ARBA00001946"/>
    </source>
</evidence>
<evidence type="ECO:0000256" key="16">
    <source>
        <dbReference type="ARBA" id="ARBA00023136"/>
    </source>
</evidence>
<evidence type="ECO:0000313" key="19">
    <source>
        <dbReference type="EMBL" id="KAJ8042410.1"/>
    </source>
</evidence>
<evidence type="ECO:0000259" key="18">
    <source>
        <dbReference type="Pfam" id="PF04548"/>
    </source>
</evidence>
<feature type="domain" description="AIG1-type G" evidence="18">
    <location>
        <begin position="92"/>
        <end position="280"/>
    </location>
</feature>
<dbReference type="OrthoDB" id="425923at2759"/>
<protein>
    <submittedName>
        <fullName evidence="19">GTPase IMAP family member 7</fullName>
    </submittedName>
</protein>
<dbReference type="GO" id="GO:0005525">
    <property type="term" value="F:GTP binding"/>
    <property type="evidence" value="ECO:0007669"/>
    <property type="project" value="UniProtKB-KW"/>
</dbReference>
<keyword evidence="15" id="KW-0342">GTP-binding</keyword>
<dbReference type="GO" id="GO:0015031">
    <property type="term" value="P:protein transport"/>
    <property type="evidence" value="ECO:0007669"/>
    <property type="project" value="UniProtKB-KW"/>
</dbReference>
<dbReference type="EMBL" id="JAIZAY010000005">
    <property type="protein sequence ID" value="KAJ8042410.1"/>
    <property type="molecule type" value="Genomic_DNA"/>
</dbReference>
<keyword evidence="20" id="KW-1185">Reference proteome</keyword>
<evidence type="ECO:0000256" key="5">
    <source>
        <dbReference type="ARBA" id="ARBA00022528"/>
    </source>
</evidence>
<accession>A0A9Q1CD03</accession>
<keyword evidence="11" id="KW-1002">Plastid outer membrane</keyword>
<evidence type="ECO:0000256" key="3">
    <source>
        <dbReference type="ARBA" id="ARBA00008535"/>
    </source>
</evidence>
<evidence type="ECO:0000256" key="12">
    <source>
        <dbReference type="ARBA" id="ARBA00022842"/>
    </source>
</evidence>
<keyword evidence="7" id="KW-0812">Transmembrane</keyword>
<dbReference type="GO" id="GO:0016020">
    <property type="term" value="C:membrane"/>
    <property type="evidence" value="ECO:0007669"/>
    <property type="project" value="UniProtKB-SubCell"/>
</dbReference>
<dbReference type="Proteomes" id="UP001152320">
    <property type="component" value="Chromosome 5"/>
</dbReference>
<evidence type="ECO:0000256" key="13">
    <source>
        <dbReference type="ARBA" id="ARBA00022927"/>
    </source>
</evidence>
<evidence type="ECO:0000256" key="10">
    <source>
        <dbReference type="ARBA" id="ARBA00022801"/>
    </source>
</evidence>
<keyword evidence="16" id="KW-0472">Membrane</keyword>
<evidence type="ECO:0000256" key="4">
    <source>
        <dbReference type="ARBA" id="ARBA00022448"/>
    </source>
</evidence>
<dbReference type="InterPro" id="IPR045058">
    <property type="entry name" value="GIMA/IAN/Toc"/>
</dbReference>
<name>A0A9Q1CD03_HOLLE</name>
<sequence>MGASAGNVKGSIALDRRRRKGDRKDIVECYSTIGNYLPQNIEDIEDIVEDILCDLDELDMRPVKIAYETKRLIPQPPGPRDVGRQFSTIRKRVAIIGKTGVGKSSLANYILHEERFKVGETSNRCTTKYQDEETKVGEEKLQIIDTPGFFDTNRDNNLAVSEIKRAQKDAEEGFHAFIFVANAKGPRDTTNVYNKILGKYRGIRDYLIVVFTRLENSVDDVMSSGEFSKICKDVEYRCLGVRTKDFRYVPSAERNETLTSLLHLINVCVHNNNGNVYTQKDCKLM</sequence>
<dbReference type="PANTHER" id="PTHR10903">
    <property type="entry name" value="GTPASE, IMAP FAMILY MEMBER-RELATED"/>
    <property type="match status" value="1"/>
</dbReference>
<dbReference type="InterPro" id="IPR027417">
    <property type="entry name" value="P-loop_NTPase"/>
</dbReference>
<keyword evidence="6" id="KW-0934">Plastid</keyword>
<dbReference type="Pfam" id="PF04548">
    <property type="entry name" value="AIG1"/>
    <property type="match status" value="1"/>
</dbReference>
<evidence type="ECO:0000256" key="9">
    <source>
        <dbReference type="ARBA" id="ARBA00022741"/>
    </source>
</evidence>
<keyword evidence="10" id="KW-0378">Hydrolase</keyword>
<keyword evidence="5" id="KW-0150">Chloroplast</keyword>
<evidence type="ECO:0000256" key="17">
    <source>
        <dbReference type="ARBA" id="ARBA00024013"/>
    </source>
</evidence>
<keyword evidence="8" id="KW-0479">Metal-binding</keyword>
<evidence type="ECO:0000256" key="11">
    <source>
        <dbReference type="ARBA" id="ARBA00022805"/>
    </source>
</evidence>
<dbReference type="GO" id="GO:0046872">
    <property type="term" value="F:metal ion binding"/>
    <property type="evidence" value="ECO:0007669"/>
    <property type="project" value="UniProtKB-KW"/>
</dbReference>
<keyword evidence="14" id="KW-1133">Transmembrane helix</keyword>
<comment type="subcellular location">
    <subcellularLocation>
        <location evidence="2">Membrane</location>
        <topology evidence="2">Single-pass membrane protein</topology>
    </subcellularLocation>
    <subcellularLocation>
        <location evidence="17">Plastid</location>
        <location evidence="17">Chloroplast outer membrane</location>
    </subcellularLocation>
</comment>
<evidence type="ECO:0000256" key="14">
    <source>
        <dbReference type="ARBA" id="ARBA00022989"/>
    </source>
</evidence>
<dbReference type="AlphaFoldDB" id="A0A9Q1CD03"/>
<keyword evidence="13" id="KW-0653">Protein transport</keyword>
<evidence type="ECO:0000256" key="8">
    <source>
        <dbReference type="ARBA" id="ARBA00022723"/>
    </source>
</evidence>
<proteinExistence type="inferred from homology"/>
<dbReference type="Gene3D" id="3.40.50.300">
    <property type="entry name" value="P-loop containing nucleotide triphosphate hydrolases"/>
    <property type="match status" value="1"/>
</dbReference>
<comment type="similarity">
    <text evidence="3">Belongs to the TRAFAC class TrmE-Era-EngA-EngB-Septin-like GTPase superfamily. AIG1/Toc34/Toc159-like paraseptin GTPase family. IAN subfamily.</text>
</comment>
<dbReference type="PANTHER" id="PTHR10903:SF135">
    <property type="entry name" value="TRANSLOCASE OF CHLOROPLAST 120, CHLOROPLASTIC-RELATED"/>
    <property type="match status" value="1"/>
</dbReference>
<dbReference type="InterPro" id="IPR006703">
    <property type="entry name" value="G_AIG1"/>
</dbReference>
<reference evidence="19" key="1">
    <citation type="submission" date="2021-10" db="EMBL/GenBank/DDBJ databases">
        <title>Tropical sea cucumber genome reveals ecological adaptation and Cuvierian tubules defense mechanism.</title>
        <authorList>
            <person name="Chen T."/>
        </authorList>
    </citation>
    <scope>NUCLEOTIDE SEQUENCE</scope>
    <source>
        <strain evidence="19">Nanhai2018</strain>
        <tissue evidence="19">Muscle</tissue>
    </source>
</reference>
<evidence type="ECO:0000256" key="6">
    <source>
        <dbReference type="ARBA" id="ARBA00022640"/>
    </source>
</evidence>
<organism evidence="19 20">
    <name type="scientific">Holothuria leucospilota</name>
    <name type="common">Black long sea cucumber</name>
    <name type="synonym">Mertensiothuria leucospilota</name>
    <dbReference type="NCBI Taxonomy" id="206669"/>
    <lineage>
        <taxon>Eukaryota</taxon>
        <taxon>Metazoa</taxon>
        <taxon>Echinodermata</taxon>
        <taxon>Eleutherozoa</taxon>
        <taxon>Echinozoa</taxon>
        <taxon>Holothuroidea</taxon>
        <taxon>Aspidochirotacea</taxon>
        <taxon>Aspidochirotida</taxon>
        <taxon>Holothuriidae</taxon>
        <taxon>Holothuria</taxon>
    </lineage>
</organism>
<evidence type="ECO:0000256" key="15">
    <source>
        <dbReference type="ARBA" id="ARBA00023134"/>
    </source>
</evidence>
<keyword evidence="12" id="KW-0460">Magnesium</keyword>
<keyword evidence="4" id="KW-0813">Transport</keyword>
<comment type="cofactor">
    <cofactor evidence="1">
        <name>Mg(2+)</name>
        <dbReference type="ChEBI" id="CHEBI:18420"/>
    </cofactor>
</comment>
<dbReference type="GO" id="GO:0016787">
    <property type="term" value="F:hydrolase activity"/>
    <property type="evidence" value="ECO:0007669"/>
    <property type="project" value="UniProtKB-KW"/>
</dbReference>
<comment type="caution">
    <text evidence="19">The sequence shown here is derived from an EMBL/GenBank/DDBJ whole genome shotgun (WGS) entry which is preliminary data.</text>
</comment>
<dbReference type="SUPFAM" id="SSF52540">
    <property type="entry name" value="P-loop containing nucleoside triphosphate hydrolases"/>
    <property type="match status" value="1"/>
</dbReference>
<evidence type="ECO:0000256" key="2">
    <source>
        <dbReference type="ARBA" id="ARBA00004167"/>
    </source>
</evidence>
<gene>
    <name evidence="19" type="ORF">HOLleu_13458</name>
</gene>